<evidence type="ECO:0000256" key="4">
    <source>
        <dbReference type="ARBA" id="ARBA00022737"/>
    </source>
</evidence>
<dbReference type="Proteomes" id="UP000242188">
    <property type="component" value="Unassembled WGS sequence"/>
</dbReference>
<feature type="disulfide bond" evidence="7">
    <location>
        <begin position="1810"/>
        <end position="1844"/>
    </location>
</feature>
<dbReference type="Pfam" id="PF00090">
    <property type="entry name" value="TSP_1"/>
    <property type="match status" value="1"/>
</dbReference>
<evidence type="ECO:0000313" key="14">
    <source>
        <dbReference type="Proteomes" id="UP000242188"/>
    </source>
</evidence>
<evidence type="ECO:0000256" key="1">
    <source>
        <dbReference type="ARBA" id="ARBA00004613"/>
    </source>
</evidence>
<dbReference type="PROSITE" id="PS50234">
    <property type="entry name" value="VWFA"/>
    <property type="match status" value="4"/>
</dbReference>
<evidence type="ECO:0000256" key="2">
    <source>
        <dbReference type="ARBA" id="ARBA00022525"/>
    </source>
</evidence>
<dbReference type="InterPro" id="IPR050525">
    <property type="entry name" value="ECM_Assembly_Org"/>
</dbReference>
<dbReference type="SUPFAM" id="SSF57603">
    <property type="entry name" value="FnI-like domain"/>
    <property type="match status" value="1"/>
</dbReference>
<evidence type="ECO:0000256" key="5">
    <source>
        <dbReference type="ARBA" id="ARBA00023157"/>
    </source>
</evidence>
<dbReference type="EMBL" id="NEDP02004580">
    <property type="protein sequence ID" value="OWF45097.1"/>
    <property type="molecule type" value="Genomic_DNA"/>
</dbReference>
<dbReference type="InterPro" id="IPR036465">
    <property type="entry name" value="vWFA_dom_sf"/>
</dbReference>
<dbReference type="Gene3D" id="3.40.50.410">
    <property type="entry name" value="von Willebrand factor, type A domain"/>
    <property type="match status" value="4"/>
</dbReference>
<feature type="domain" description="VWFC" evidence="10">
    <location>
        <begin position="1222"/>
        <end position="1287"/>
    </location>
</feature>
<feature type="disulfide bond" evidence="7">
    <location>
        <begin position="1865"/>
        <end position="1899"/>
    </location>
</feature>
<evidence type="ECO:0000256" key="3">
    <source>
        <dbReference type="ARBA" id="ARBA00022729"/>
    </source>
</evidence>
<feature type="region of interest" description="Disordered" evidence="8">
    <location>
        <begin position="1318"/>
        <end position="1350"/>
    </location>
</feature>
<dbReference type="SMART" id="SM00215">
    <property type="entry name" value="VWC_out"/>
    <property type="match status" value="5"/>
</dbReference>
<dbReference type="SMART" id="SM00214">
    <property type="entry name" value="VWC"/>
    <property type="match status" value="9"/>
</dbReference>
<sequence length="2190" mass="229643">MRPKIVVFLCALASLGSTAQGAATTVSPGCGTVPADIVFLLDSSGSVGSANFQKQKDFVAKFANSFDIGPRNVQIGVTTFSTAVHNQFNLNKYSAKAPLVHAINAIPYNAGSTHTDIAIDYVTGHSFTPAAGDRDHVANILIVMTDGQSNNKPATLAAATKLHAKNIKVFGIGIGSGIDRSELSHIATDAKHVFTVSNFGALTTLQAELKKTACEIDGQWSSYGFWSPCTKTCGGGTHYRERTCSNPPPANGGKQCVGAHRETAACHAQACPTIPPTTTTQKPATTHAPTTPIPGCGVVPADIVFILDSSGSVGTANFQKMLQFVRTTAQGFDIGPNGVEVSVITFSDKPHLEFHLNKYHDKNSVLNAISNVHYITGGTNTADALKYARETSFTAANGVRPNSAKIAIVITDGKSNSAGATANEANLLRNDGVTVFSVGVGAGPKTSELNSMATDPDNQHVFVVNNFDALTQIKSTLQQKACEVKATVAPAPHANTGCGAKADIVFLLDSSGSVGSSNFNKMLHFVQNVSDTFTIGPNDVQVGVDTFSTGHKAEFNMGSHLTKPSLLSAIGNIKYHSGSTHTGQAINFMHTSSYTAAAGHRPNVPKIGIVVTDGNSNNRQLTIQEAAAARKAGITMLAIGVGHGINSAELNAIASDPDSQYAFRADNFDALGSLKTLLSTKACEVSQPHPNATAPQDCGAVADIIFNLDSSGSVGKANFDKMLEFVKTMVKNFNVASDKIRIGLSIFSSRQYNIFNLNRYTNKASLLAAIDKVPYKSGGTNTGTALKEVYSKMFTQPNGDRPGIPNIEIVITDGRSNNHPDTVKEAANTQHKGISVFAVGVGAGVSKSELNDIASDPDSAHVMTVTDFSKLSQIQSAFQSKACAVIPPTAPAYIPTAVPTLSPPLDPCMDQLANCKTYGQRSCSGQYTQWAQTNCARYCGFCATSVPTIPPDCVDKLANCKEYDATVCSTYGPWATDNCRQFCGFCQFNAKGVNGYYGRCSYGGKTYGQGESWSDGCAYDCTCDDASKGHYSCYNKCPSYYNLPPQCTLTQKKGQCCLEPVCNFNPTYQTTTGQTVGNVNGINTCKYNGHDYYQGQTWNVGCDLNCQCVDAGAGMYSCQSRCPTYKDLPSMCHLHKQPGKCCQEPVCDYNQQYGTFTGTGAISGQGVGATPTAAPQCVDVATNCALYQANMCTDAGFHAFAKANCAKFCNLCSELSAPSPTDRCIFKGVAYQQGQTWFDGCDFECMCENAKYGYYRCNKRCPDFVNLPLGCHMVKKAGECCSKIQCDGGQGGSFIGSSTVPNVVGSYPVPNIAPTLAPQPGSGGVPVPGGATPLPGQTLAPNPNGGGGTPGLVPSLVPKQIDGCYVNGTLYQQGLRWQDGCDFTCVCDDGKTGRFRCQPKCPDFKNLPAQCTLMEDPTDPCCKVPSCPAGSNAQIPVPSYGPGFSGYGQAQLPPQIATGGYGPGPSSNGTSGGPSSFTGSNPGPTVSGSRNGCVYKGQVHQQGQSWDDGCDFRCTCMDAVQGKYRCLDRCQLYQNIPITCTMVQDPKDHCCKIPQCSGAAATTPAPFYARTTPPTGGDYCVYKGSYYHQGEEWNDGCSYKCRCEDAKNHYHQCTDRCGRYDNVPLGCTYQPDTKDPQCCRVPVCNIAGTQGGISGGSGTAPTGFTGSFTGYGKPQGSNPNNTVTGYTRACIYKGQIHQQGETWHDGCNYDCECTDATKGMYRCTDRCPRYGSLPATCHLTNDPNNRCCQKAECAPTATTQCKDNRADCASFGQYSCHAPYADWARDNCANYCGFCSGSSGTQAPSAATVCEDKIPNCQDYGTDTCTGQYTGWASFNCPKFCNLCGGSATPNPVINPTPGTGSGTCSDVLPNCAEFTRDSCSDPYLQWAKTNCPHYCGLCGQTGSGTGTNPGGMSGTGTLPGGTGTGTNPGGISGSGTPAPPGGTGTGSQGGISGSGTPAPPGGTGTGSQGGFSGSGTMAPGGTGTGTQGGGFSGTGVNPGGSASGTQGGFNGQGYVTVLPGQAFTGSNSGCYYKGQLYQTGQSWQDGCDYNCTCADGMRGYYVCNALCTQWTNLPAGCVLQKPQGECCSSPKCSGSGSASGTGTVNTGSSSGCYYKGQMYTQGQSFDDGCTYKCQCTDANTGYYTCKNKCVQWNLPAACSLNPPAQGKCCKTPNCPQGYVLNYPPGYIEE</sequence>
<evidence type="ECO:0000256" key="7">
    <source>
        <dbReference type="PROSITE-ProRule" id="PRU01005"/>
    </source>
</evidence>
<dbReference type="SUPFAM" id="SSF53300">
    <property type="entry name" value="vWA-like"/>
    <property type="match status" value="4"/>
</dbReference>
<keyword evidence="2" id="KW-0964">Secreted</keyword>
<proteinExistence type="predicted"/>
<protein>
    <submittedName>
        <fullName evidence="13">Collagen alpha-4(VI) chain</fullName>
    </submittedName>
</protein>
<feature type="domain" description="VWFC" evidence="10">
    <location>
        <begin position="1083"/>
        <end position="1148"/>
    </location>
</feature>
<dbReference type="InterPro" id="IPR000884">
    <property type="entry name" value="TSP1_rpt"/>
</dbReference>
<comment type="caution">
    <text evidence="13">The sequence shown here is derived from an EMBL/GenBank/DDBJ whole genome shotgun (WGS) entry which is preliminary data.</text>
</comment>
<dbReference type="OrthoDB" id="6132182at2759"/>
<dbReference type="PANTHER" id="PTHR24020">
    <property type="entry name" value="COLLAGEN ALPHA"/>
    <property type="match status" value="1"/>
</dbReference>
<comment type="subcellular location">
    <subcellularLocation>
        <location evidence="1">Secreted</location>
    </subcellularLocation>
</comment>
<dbReference type="PANTHER" id="PTHR24020:SF84">
    <property type="entry name" value="VWFA DOMAIN-CONTAINING PROTEIN"/>
    <property type="match status" value="1"/>
</dbReference>
<feature type="compositionally biased region" description="Gly residues" evidence="8">
    <location>
        <begin position="1910"/>
        <end position="1934"/>
    </location>
</feature>
<dbReference type="GO" id="GO:0005576">
    <property type="term" value="C:extracellular region"/>
    <property type="evidence" value="ECO:0007669"/>
    <property type="project" value="UniProtKB-SubCell"/>
</dbReference>
<feature type="domain" description="ShKT" evidence="12">
    <location>
        <begin position="1177"/>
        <end position="1212"/>
    </location>
</feature>
<feature type="compositionally biased region" description="Low complexity" evidence="8">
    <location>
        <begin position="1464"/>
        <end position="1483"/>
    </location>
</feature>
<dbReference type="SMART" id="SM00254">
    <property type="entry name" value="ShKT"/>
    <property type="match status" value="6"/>
</dbReference>
<evidence type="ECO:0000256" key="6">
    <source>
        <dbReference type="ARBA" id="ARBA00023180"/>
    </source>
</evidence>
<dbReference type="FunFam" id="3.40.50.410:FF:000004">
    <property type="entry name" value="collagen alpha-6(VI) chain"/>
    <property type="match status" value="4"/>
</dbReference>
<dbReference type="GO" id="GO:0005581">
    <property type="term" value="C:collagen trimer"/>
    <property type="evidence" value="ECO:0007669"/>
    <property type="project" value="UniProtKB-KW"/>
</dbReference>
<feature type="domain" description="VWFC" evidence="10">
    <location>
        <begin position="1688"/>
        <end position="1754"/>
    </location>
</feature>
<dbReference type="PROSITE" id="PS01208">
    <property type="entry name" value="VWFC_1"/>
    <property type="match status" value="2"/>
</dbReference>
<keyword evidence="3 9" id="KW-0732">Signal</keyword>
<dbReference type="InterPro" id="IPR002035">
    <property type="entry name" value="VWF_A"/>
</dbReference>
<feature type="region of interest" description="Disordered" evidence="8">
    <location>
        <begin position="1455"/>
        <end position="1483"/>
    </location>
</feature>
<dbReference type="SMART" id="SM00327">
    <property type="entry name" value="VWA"/>
    <property type="match status" value="4"/>
</dbReference>
<name>A0A210Q8M8_MIZYE</name>
<dbReference type="InterPro" id="IPR036383">
    <property type="entry name" value="TSP1_rpt_sf"/>
</dbReference>
<dbReference type="InterPro" id="IPR003582">
    <property type="entry name" value="ShKT_dom"/>
</dbReference>
<dbReference type="PROSITE" id="PS50184">
    <property type="entry name" value="VWFC_2"/>
    <property type="match status" value="7"/>
</dbReference>
<dbReference type="InterPro" id="IPR001007">
    <property type="entry name" value="VWF_dom"/>
</dbReference>
<dbReference type="SUPFAM" id="SSF82895">
    <property type="entry name" value="TSP-1 type 1 repeat"/>
    <property type="match status" value="1"/>
</dbReference>
<feature type="domain" description="VWFA" evidence="11">
    <location>
        <begin position="36"/>
        <end position="209"/>
    </location>
</feature>
<evidence type="ECO:0000256" key="9">
    <source>
        <dbReference type="SAM" id="SignalP"/>
    </source>
</evidence>
<reference evidence="13 14" key="1">
    <citation type="journal article" date="2017" name="Nat. Ecol. Evol.">
        <title>Scallop genome provides insights into evolution of bilaterian karyotype and development.</title>
        <authorList>
            <person name="Wang S."/>
            <person name="Zhang J."/>
            <person name="Jiao W."/>
            <person name="Li J."/>
            <person name="Xun X."/>
            <person name="Sun Y."/>
            <person name="Guo X."/>
            <person name="Huan P."/>
            <person name="Dong B."/>
            <person name="Zhang L."/>
            <person name="Hu X."/>
            <person name="Sun X."/>
            <person name="Wang J."/>
            <person name="Zhao C."/>
            <person name="Wang Y."/>
            <person name="Wang D."/>
            <person name="Huang X."/>
            <person name="Wang R."/>
            <person name="Lv J."/>
            <person name="Li Y."/>
            <person name="Zhang Z."/>
            <person name="Liu B."/>
            <person name="Lu W."/>
            <person name="Hui Y."/>
            <person name="Liang J."/>
            <person name="Zhou Z."/>
            <person name="Hou R."/>
            <person name="Li X."/>
            <person name="Liu Y."/>
            <person name="Li H."/>
            <person name="Ning X."/>
            <person name="Lin Y."/>
            <person name="Zhao L."/>
            <person name="Xing Q."/>
            <person name="Dou J."/>
            <person name="Li Y."/>
            <person name="Mao J."/>
            <person name="Guo H."/>
            <person name="Dou H."/>
            <person name="Li T."/>
            <person name="Mu C."/>
            <person name="Jiang W."/>
            <person name="Fu Q."/>
            <person name="Fu X."/>
            <person name="Miao Y."/>
            <person name="Liu J."/>
            <person name="Yu Q."/>
            <person name="Li R."/>
            <person name="Liao H."/>
            <person name="Li X."/>
            <person name="Kong Y."/>
            <person name="Jiang Z."/>
            <person name="Chourrout D."/>
            <person name="Li R."/>
            <person name="Bao Z."/>
        </authorList>
    </citation>
    <scope>NUCLEOTIDE SEQUENCE [LARGE SCALE GENOMIC DNA]</scope>
    <source>
        <strain evidence="13 14">PY_sf001</strain>
    </source>
</reference>
<dbReference type="PRINTS" id="PR00453">
    <property type="entry name" value="VWFADOMAIN"/>
</dbReference>
<feature type="domain" description="VWFA" evidence="11">
    <location>
        <begin position="703"/>
        <end position="878"/>
    </location>
</feature>
<feature type="domain" description="VWFC" evidence="10">
    <location>
        <begin position="998"/>
        <end position="1063"/>
    </location>
</feature>
<dbReference type="PROSITE" id="PS50092">
    <property type="entry name" value="TSP1"/>
    <property type="match status" value="1"/>
</dbReference>
<feature type="domain" description="VWFA" evidence="11">
    <location>
        <begin position="302"/>
        <end position="477"/>
    </location>
</feature>
<keyword evidence="6" id="KW-0325">Glycoprotein</keyword>
<feature type="disulfide bond" evidence="7">
    <location>
        <begin position="908"/>
        <end position="942"/>
    </location>
</feature>
<feature type="domain" description="VWFC" evidence="10">
    <location>
        <begin position="2029"/>
        <end position="2094"/>
    </location>
</feature>
<evidence type="ECO:0000256" key="8">
    <source>
        <dbReference type="SAM" id="MobiDB-lite"/>
    </source>
</evidence>
<organism evidence="13 14">
    <name type="scientific">Mizuhopecten yessoensis</name>
    <name type="common">Japanese scallop</name>
    <name type="synonym">Patinopecten yessoensis</name>
    <dbReference type="NCBI Taxonomy" id="6573"/>
    <lineage>
        <taxon>Eukaryota</taxon>
        <taxon>Metazoa</taxon>
        <taxon>Spiralia</taxon>
        <taxon>Lophotrochozoa</taxon>
        <taxon>Mollusca</taxon>
        <taxon>Bivalvia</taxon>
        <taxon>Autobranchia</taxon>
        <taxon>Pteriomorphia</taxon>
        <taxon>Pectinida</taxon>
        <taxon>Pectinoidea</taxon>
        <taxon>Pectinidae</taxon>
        <taxon>Mizuhopecten</taxon>
    </lineage>
</organism>
<keyword evidence="5 7" id="KW-1015">Disulfide bond</keyword>
<feature type="domain" description="ShKT" evidence="12">
    <location>
        <begin position="1865"/>
        <end position="1899"/>
    </location>
</feature>
<feature type="region of interest" description="Disordered" evidence="8">
    <location>
        <begin position="1910"/>
        <end position="2006"/>
    </location>
</feature>
<dbReference type="PROSITE" id="PS51670">
    <property type="entry name" value="SHKT"/>
    <property type="match status" value="4"/>
</dbReference>
<feature type="domain" description="ShKT" evidence="12">
    <location>
        <begin position="1810"/>
        <end position="1844"/>
    </location>
</feature>
<keyword evidence="13" id="KW-0176">Collagen</keyword>
<feature type="signal peptide" evidence="9">
    <location>
        <begin position="1"/>
        <end position="21"/>
    </location>
</feature>
<gene>
    <name evidence="13" type="ORF">KP79_PYT14566</name>
</gene>
<feature type="chain" id="PRO_5013346990" evidence="9">
    <location>
        <begin position="22"/>
        <end position="2190"/>
    </location>
</feature>
<dbReference type="Pfam" id="PF00092">
    <property type="entry name" value="VWA"/>
    <property type="match status" value="4"/>
</dbReference>
<comment type="caution">
    <text evidence="7">Lacks conserved residue(s) required for the propagation of feature annotation.</text>
</comment>
<feature type="domain" description="VWFC" evidence="10">
    <location>
        <begin position="1491"/>
        <end position="1557"/>
    </location>
</feature>
<feature type="compositionally biased region" description="Gly residues" evidence="8">
    <location>
        <begin position="1942"/>
        <end position="1954"/>
    </location>
</feature>
<accession>A0A210Q8M8</accession>
<evidence type="ECO:0000313" key="13">
    <source>
        <dbReference type="EMBL" id="OWF45097.1"/>
    </source>
</evidence>
<feature type="domain" description="VWFC" evidence="10">
    <location>
        <begin position="1362"/>
        <end position="1428"/>
    </location>
</feature>
<feature type="domain" description="VWFA" evidence="11">
    <location>
        <begin position="503"/>
        <end position="678"/>
    </location>
</feature>
<keyword evidence="14" id="KW-1185">Reference proteome</keyword>
<dbReference type="FunFam" id="2.20.100.10:FF:000001">
    <property type="entry name" value="semaphorin-5A isoform X1"/>
    <property type="match status" value="1"/>
</dbReference>
<dbReference type="CDD" id="cd01472">
    <property type="entry name" value="vWA_collagen"/>
    <property type="match status" value="2"/>
</dbReference>
<feature type="domain" description="ShKT" evidence="12">
    <location>
        <begin position="908"/>
        <end position="942"/>
    </location>
</feature>
<evidence type="ECO:0000259" key="12">
    <source>
        <dbReference type="PROSITE" id="PS51670"/>
    </source>
</evidence>
<evidence type="ECO:0000259" key="10">
    <source>
        <dbReference type="PROSITE" id="PS50184"/>
    </source>
</evidence>
<dbReference type="Pfam" id="PF01549">
    <property type="entry name" value="ShK"/>
    <property type="match status" value="6"/>
</dbReference>
<dbReference type="SMART" id="SM00209">
    <property type="entry name" value="TSP1"/>
    <property type="match status" value="1"/>
</dbReference>
<dbReference type="STRING" id="6573.A0A210Q8M8"/>
<feature type="compositionally biased region" description="Gly residues" evidence="8">
    <location>
        <begin position="1962"/>
        <end position="2006"/>
    </location>
</feature>
<dbReference type="Gene3D" id="2.20.100.10">
    <property type="entry name" value="Thrombospondin type-1 (TSP1) repeat"/>
    <property type="match status" value="1"/>
</dbReference>
<evidence type="ECO:0000259" key="11">
    <source>
        <dbReference type="PROSITE" id="PS50234"/>
    </source>
</evidence>
<keyword evidence="4" id="KW-0677">Repeat</keyword>